<dbReference type="RefSeq" id="WP_138098068.1">
    <property type="nucleotide sequence ID" value="NZ_CP040428.1"/>
</dbReference>
<dbReference type="KEGG" id="izh:FEM41_20765"/>
<dbReference type="Proteomes" id="UP000302163">
    <property type="component" value="Chromosome"/>
</dbReference>
<dbReference type="AlphaFoldDB" id="A0A4P8YNU7"/>
<keyword evidence="2" id="KW-1185">Reference proteome</keyword>
<gene>
    <name evidence="1" type="ORF">FEM41_20765</name>
</gene>
<reference evidence="1 2" key="1">
    <citation type="submission" date="2019-05" db="EMBL/GenBank/DDBJ databases">
        <title>Complete genome sequence of Izhakiella calystegiae KSNA2, an endophyte isolated from beach morning glory (Calystegia soldanella).</title>
        <authorList>
            <person name="Jiang L."/>
            <person name="Jeong J.C."/>
            <person name="Kim C.Y."/>
            <person name="Kim D.H."/>
            <person name="Kim S.W."/>
            <person name="Lee j."/>
        </authorList>
    </citation>
    <scope>NUCLEOTIDE SEQUENCE [LARGE SCALE GENOMIC DNA]</scope>
    <source>
        <strain evidence="1 2">KSNA2</strain>
    </source>
</reference>
<dbReference type="EMBL" id="CP040428">
    <property type="protein sequence ID" value="QCT21913.1"/>
    <property type="molecule type" value="Genomic_DNA"/>
</dbReference>
<evidence type="ECO:0000313" key="2">
    <source>
        <dbReference type="Proteomes" id="UP000302163"/>
    </source>
</evidence>
<proteinExistence type="predicted"/>
<organism evidence="1 2">
    <name type="scientific">Jejubacter calystegiae</name>
    <dbReference type="NCBI Taxonomy" id="2579935"/>
    <lineage>
        <taxon>Bacteria</taxon>
        <taxon>Pseudomonadati</taxon>
        <taxon>Pseudomonadota</taxon>
        <taxon>Gammaproteobacteria</taxon>
        <taxon>Enterobacterales</taxon>
        <taxon>Enterobacteriaceae</taxon>
        <taxon>Jejubacter</taxon>
    </lineage>
</organism>
<evidence type="ECO:0000313" key="1">
    <source>
        <dbReference type="EMBL" id="QCT21913.1"/>
    </source>
</evidence>
<name>A0A4P8YNU7_9ENTR</name>
<accession>A0A4P8YNU7</accession>
<protein>
    <submittedName>
        <fullName evidence="1">Uncharacterized protein</fullName>
    </submittedName>
</protein>
<sequence>MIRTHLVKPALFLLLVLGFICLLINEVHTWHCWHDRFYTRDSIQQPLIFDIASDTPLPARARTQHLANVAPHRAVW</sequence>